<name>A0AA85KCJ1_TRIRE</name>
<dbReference type="Gene3D" id="2.20.70.10">
    <property type="match status" value="1"/>
</dbReference>
<feature type="domain" description="WW" evidence="8">
    <location>
        <begin position="130"/>
        <end position="157"/>
    </location>
</feature>
<dbReference type="GO" id="GO:0000398">
    <property type="term" value="P:mRNA splicing, via spliceosome"/>
    <property type="evidence" value="ECO:0007669"/>
    <property type="project" value="InterPro"/>
</dbReference>
<evidence type="ECO:0000256" key="4">
    <source>
        <dbReference type="ARBA" id="ARBA00022833"/>
    </source>
</evidence>
<feature type="compositionally biased region" description="Basic and acidic residues" evidence="7">
    <location>
        <begin position="119"/>
        <end position="129"/>
    </location>
</feature>
<evidence type="ECO:0000313" key="12">
    <source>
        <dbReference type="WBParaSite" id="TREG1_76380.3"/>
    </source>
</evidence>
<dbReference type="Pfam" id="PF06220">
    <property type="entry name" value="zf-U1"/>
    <property type="match status" value="1"/>
</dbReference>
<dbReference type="AlphaFoldDB" id="A0AA85KCJ1"/>
<feature type="coiled-coil region" evidence="6">
    <location>
        <begin position="37"/>
        <end position="71"/>
    </location>
</feature>
<dbReference type="InterPro" id="IPR000690">
    <property type="entry name" value="Matrin/U1-C_Znf_C2H2"/>
</dbReference>
<dbReference type="InterPro" id="IPR001202">
    <property type="entry name" value="WW_dom"/>
</dbReference>
<comment type="subcellular location">
    <subcellularLocation>
        <location evidence="1">Nucleus</location>
    </subcellularLocation>
</comment>
<feature type="region of interest" description="Disordered" evidence="7">
    <location>
        <begin position="320"/>
        <end position="367"/>
    </location>
</feature>
<keyword evidence="10" id="KW-1185">Reference proteome</keyword>
<dbReference type="CDD" id="cd00201">
    <property type="entry name" value="WW"/>
    <property type="match status" value="1"/>
</dbReference>
<dbReference type="SUPFAM" id="SSF51045">
    <property type="entry name" value="WW domain"/>
    <property type="match status" value="1"/>
</dbReference>
<proteinExistence type="predicted"/>
<dbReference type="Proteomes" id="UP000050795">
    <property type="component" value="Unassembled WGS sequence"/>
</dbReference>
<feature type="compositionally biased region" description="Basic and acidic residues" evidence="7">
    <location>
        <begin position="102"/>
        <end position="112"/>
    </location>
</feature>
<feature type="domain" description="Matrin-type" evidence="9">
    <location>
        <begin position="11"/>
        <end position="42"/>
    </location>
</feature>
<protein>
    <recommendedName>
        <fullName evidence="13">WW domain-containing protein</fullName>
    </recommendedName>
</protein>
<dbReference type="GO" id="GO:0008270">
    <property type="term" value="F:zinc ion binding"/>
    <property type="evidence" value="ECO:0007669"/>
    <property type="project" value="UniProtKB-KW"/>
</dbReference>
<dbReference type="InterPro" id="IPR013085">
    <property type="entry name" value="U1-CZ_Znf_C2H2"/>
</dbReference>
<dbReference type="Pfam" id="PF00397">
    <property type="entry name" value="WW"/>
    <property type="match status" value="1"/>
</dbReference>
<dbReference type="PROSITE" id="PS50171">
    <property type="entry name" value="ZF_MATRIN"/>
    <property type="match status" value="1"/>
</dbReference>
<dbReference type="WBParaSite" id="TREG1_76380.3">
    <property type="protein sequence ID" value="TREG1_76380.3"/>
    <property type="gene ID" value="TREG1_76380"/>
</dbReference>
<dbReference type="Gene3D" id="3.30.160.60">
    <property type="entry name" value="Classic Zinc Finger"/>
    <property type="match status" value="1"/>
</dbReference>
<sequence>MADYWKSNPKKYCDLCKCWIADNKISIQNHENGMRHKASVAKKVNELTRSNNDAEVEKRKLEACLQQINDSAHLSMMKDLERDPSLAKQYGIELAKEIKANHTEESLSKTEKSLPAVKSRLDPPKPENIWRESITPDGKHYYWNIATRMTQWTRPDGIIEPDNRTVKQEKDRLKDFVFNRLVELSESGSKGANEAVLQAFNASVDEDISIPTVVEKPTVDRHHNDERPSTPEPKKPIEFHGPRIDLLGPWVACEDVPTKPKLPKLDLPIITNDVVYSQNPVLNEKLSVIAHLEEATEKSIENTSLFNPVEKVIHPGSCLGGGGSSIKKSEDNGCKVEQSSSSNPARIVFRRRPPGSNRSIRAPQNDD</sequence>
<keyword evidence="2" id="KW-0479">Metal-binding</keyword>
<dbReference type="PROSITE" id="PS50020">
    <property type="entry name" value="WW_DOMAIN_2"/>
    <property type="match status" value="1"/>
</dbReference>
<evidence type="ECO:0000256" key="5">
    <source>
        <dbReference type="ARBA" id="ARBA00023242"/>
    </source>
</evidence>
<dbReference type="GO" id="GO:0071011">
    <property type="term" value="C:precatalytic spliceosome"/>
    <property type="evidence" value="ECO:0007669"/>
    <property type="project" value="TreeGrafter"/>
</dbReference>
<evidence type="ECO:0008006" key="13">
    <source>
        <dbReference type="Google" id="ProtNLM"/>
    </source>
</evidence>
<accession>A0AA85KCJ1</accession>
<keyword evidence="4" id="KW-0862">Zinc</keyword>
<evidence type="ECO:0000313" key="11">
    <source>
        <dbReference type="WBParaSite" id="TREG1_76380.2"/>
    </source>
</evidence>
<dbReference type="GO" id="GO:0003723">
    <property type="term" value="F:RNA binding"/>
    <property type="evidence" value="ECO:0007669"/>
    <property type="project" value="TreeGrafter"/>
</dbReference>
<dbReference type="PANTHER" id="PTHR13173:SF10">
    <property type="entry name" value="WW DOMAIN-BINDING PROTEIN 4"/>
    <property type="match status" value="1"/>
</dbReference>
<dbReference type="SMART" id="SM00456">
    <property type="entry name" value="WW"/>
    <property type="match status" value="1"/>
</dbReference>
<reference evidence="10" key="1">
    <citation type="submission" date="2022-06" db="EMBL/GenBank/DDBJ databases">
        <authorList>
            <person name="Berger JAMES D."/>
            <person name="Berger JAMES D."/>
        </authorList>
    </citation>
    <scope>NUCLEOTIDE SEQUENCE [LARGE SCALE GENOMIC DNA]</scope>
</reference>
<feature type="region of interest" description="Disordered" evidence="7">
    <location>
        <begin position="102"/>
        <end position="129"/>
    </location>
</feature>
<evidence type="ECO:0000256" key="6">
    <source>
        <dbReference type="SAM" id="Coils"/>
    </source>
</evidence>
<dbReference type="PROSITE" id="PS01159">
    <property type="entry name" value="WW_DOMAIN_1"/>
    <property type="match status" value="1"/>
</dbReference>
<reference evidence="11 12" key="2">
    <citation type="submission" date="2023-11" db="UniProtKB">
        <authorList>
            <consortium name="WormBaseParasite"/>
        </authorList>
    </citation>
    <scope>IDENTIFICATION</scope>
</reference>
<dbReference type="InterPro" id="IPR040023">
    <property type="entry name" value="WBP4"/>
</dbReference>
<keyword evidence="3" id="KW-0863">Zinc-finger</keyword>
<dbReference type="SMART" id="SM00451">
    <property type="entry name" value="ZnF_U1"/>
    <property type="match status" value="1"/>
</dbReference>
<dbReference type="WBParaSite" id="TREG1_76380.2">
    <property type="protein sequence ID" value="TREG1_76380.2"/>
    <property type="gene ID" value="TREG1_76380"/>
</dbReference>
<evidence type="ECO:0000259" key="9">
    <source>
        <dbReference type="PROSITE" id="PS50171"/>
    </source>
</evidence>
<keyword evidence="6" id="KW-0175">Coiled coil</keyword>
<evidence type="ECO:0000259" key="8">
    <source>
        <dbReference type="PROSITE" id="PS50020"/>
    </source>
</evidence>
<organism evidence="10 11">
    <name type="scientific">Trichobilharzia regenti</name>
    <name type="common">Nasal bird schistosome</name>
    <dbReference type="NCBI Taxonomy" id="157069"/>
    <lineage>
        <taxon>Eukaryota</taxon>
        <taxon>Metazoa</taxon>
        <taxon>Spiralia</taxon>
        <taxon>Lophotrochozoa</taxon>
        <taxon>Platyhelminthes</taxon>
        <taxon>Trematoda</taxon>
        <taxon>Digenea</taxon>
        <taxon>Strigeidida</taxon>
        <taxon>Schistosomatoidea</taxon>
        <taxon>Schistosomatidae</taxon>
        <taxon>Trichobilharzia</taxon>
    </lineage>
</organism>
<keyword evidence="5" id="KW-0539">Nucleus</keyword>
<evidence type="ECO:0000256" key="3">
    <source>
        <dbReference type="ARBA" id="ARBA00022771"/>
    </source>
</evidence>
<feature type="region of interest" description="Disordered" evidence="7">
    <location>
        <begin position="218"/>
        <end position="239"/>
    </location>
</feature>
<evidence type="ECO:0000256" key="1">
    <source>
        <dbReference type="ARBA" id="ARBA00004123"/>
    </source>
</evidence>
<evidence type="ECO:0000313" key="10">
    <source>
        <dbReference type="Proteomes" id="UP000050795"/>
    </source>
</evidence>
<dbReference type="PANTHER" id="PTHR13173">
    <property type="entry name" value="WW DOMAIN BINDING PROTEIN 4"/>
    <property type="match status" value="1"/>
</dbReference>
<dbReference type="InterPro" id="IPR036020">
    <property type="entry name" value="WW_dom_sf"/>
</dbReference>
<dbReference type="InterPro" id="IPR003604">
    <property type="entry name" value="Matrin/U1-like-C_Znf_C2H2"/>
</dbReference>
<evidence type="ECO:0000256" key="7">
    <source>
        <dbReference type="SAM" id="MobiDB-lite"/>
    </source>
</evidence>
<evidence type="ECO:0000256" key="2">
    <source>
        <dbReference type="ARBA" id="ARBA00022723"/>
    </source>
</evidence>